<dbReference type="GO" id="GO:0005634">
    <property type="term" value="C:nucleus"/>
    <property type="evidence" value="ECO:0007669"/>
    <property type="project" value="TreeGrafter"/>
</dbReference>
<evidence type="ECO:0000259" key="3">
    <source>
        <dbReference type="PROSITE" id="PS50984"/>
    </source>
</evidence>
<feature type="domain" description="TRUD" evidence="3">
    <location>
        <begin position="276"/>
        <end position="418"/>
    </location>
</feature>
<dbReference type="GO" id="GO:0001522">
    <property type="term" value="P:pseudouridine synthesis"/>
    <property type="evidence" value="ECO:0007669"/>
    <property type="project" value="InterPro"/>
</dbReference>
<dbReference type="PIRSF" id="PIRSF037016">
    <property type="entry name" value="Pseudouridin_synth_euk_prd"/>
    <property type="match status" value="1"/>
</dbReference>
<organism evidence="4">
    <name type="scientific">Henneguya salminicola</name>
    <name type="common">Myxosporean</name>
    <dbReference type="NCBI Taxonomy" id="69463"/>
    <lineage>
        <taxon>Eukaryota</taxon>
        <taxon>Metazoa</taxon>
        <taxon>Cnidaria</taxon>
        <taxon>Myxozoa</taxon>
        <taxon>Myxosporea</taxon>
        <taxon>Bivalvulida</taxon>
        <taxon>Platysporina</taxon>
        <taxon>Myxobolidae</taxon>
        <taxon>Henneguya</taxon>
    </lineage>
</organism>
<dbReference type="PANTHER" id="PTHR13326:SF21">
    <property type="entry name" value="PSEUDOURIDYLATE SYNTHASE PUS7L"/>
    <property type="match status" value="1"/>
</dbReference>
<name>A0A6G3MDV0_HENSL</name>
<dbReference type="GO" id="GO:0009982">
    <property type="term" value="F:pseudouridine synthase activity"/>
    <property type="evidence" value="ECO:0007669"/>
    <property type="project" value="InterPro"/>
</dbReference>
<protein>
    <submittedName>
        <fullName evidence="4">Pseudouridylate synthase 7 homolog (Trinotate prediction)</fullName>
    </submittedName>
</protein>
<dbReference type="SUPFAM" id="SSF55120">
    <property type="entry name" value="Pseudouridine synthase"/>
    <property type="match status" value="1"/>
</dbReference>
<dbReference type="InterPro" id="IPR011760">
    <property type="entry name" value="PsdUridine_synth_TruD_insert"/>
</dbReference>
<dbReference type="InterPro" id="IPR001656">
    <property type="entry name" value="PsdUridine_synth_TruD"/>
</dbReference>
<comment type="similarity">
    <text evidence="1">Belongs to the pseudouridine synthase TruD family.</text>
</comment>
<keyword evidence="2" id="KW-0413">Isomerase</keyword>
<dbReference type="GO" id="GO:0003723">
    <property type="term" value="F:RNA binding"/>
    <property type="evidence" value="ECO:0007669"/>
    <property type="project" value="InterPro"/>
</dbReference>
<accession>A0A6G3MDV0</accession>
<sequence>MYKVINPLEYGILIEPLFGPVLEGIFKHKYWDFYVKEIDMDGNVMSLTDISCPSSVKANNFEADFTNIHTELKKNIDEFSKSKSNSLVIPAQSMNIENEQLIHTYINKFYTNIRFKSKKSSNILLTRRKPSSKVHRKIIDTWPSHISNFTSFILFKENLSTTDALRILAKKVNVHFSQFSVCGMKDKRSISVQKVCVIKVDPFQLYRSFYPNDIIIKENTDLLIGNINLCCNRLRHGELKGNYFEIVIREINILKENHKNIDNILRDLFKKMEPFGFPNFFGKQRFGLGDVSNYLIGKDIILCDWKSAVNGILCERPKMDNSIRGAIQEWKRSGNSSLALQFIENDLNKKMEVNILRKININNNKIDVHCLDRVPYSIQTMYLHAFQSYIWNQILSLRLEVKIRNLLRNILLKYWLGI</sequence>
<dbReference type="Pfam" id="PF01142">
    <property type="entry name" value="TruD"/>
    <property type="match status" value="1"/>
</dbReference>
<dbReference type="AlphaFoldDB" id="A0A6G3MDV0"/>
<evidence type="ECO:0000256" key="2">
    <source>
        <dbReference type="ARBA" id="ARBA00023235"/>
    </source>
</evidence>
<proteinExistence type="inferred from homology"/>
<dbReference type="EMBL" id="GHBP01000186">
    <property type="protein sequence ID" value="NDJ92180.1"/>
    <property type="molecule type" value="Transcribed_RNA"/>
</dbReference>
<evidence type="ECO:0000256" key="1">
    <source>
        <dbReference type="ARBA" id="ARBA00007953"/>
    </source>
</evidence>
<dbReference type="Gene3D" id="3.30.2350.20">
    <property type="entry name" value="TruD, catalytic domain"/>
    <property type="match status" value="2"/>
</dbReference>
<dbReference type="InterPro" id="IPR042214">
    <property type="entry name" value="TruD_catalytic"/>
</dbReference>
<evidence type="ECO:0000313" key="4">
    <source>
        <dbReference type="EMBL" id="NDJ92180.1"/>
    </source>
</evidence>
<dbReference type="InterPro" id="IPR020103">
    <property type="entry name" value="PsdUridine_synth_cat_dom_sf"/>
</dbReference>
<reference evidence="4" key="1">
    <citation type="submission" date="2018-11" db="EMBL/GenBank/DDBJ databases">
        <title>Henneguya salminicola genome and transcriptome.</title>
        <authorList>
            <person name="Yahalomi D."/>
            <person name="Atkinson S.D."/>
            <person name="Neuhof M."/>
            <person name="Chang E.S."/>
            <person name="Philippe H."/>
            <person name="Cartwright P."/>
            <person name="Bartholomew J.L."/>
            <person name="Huchon D."/>
        </authorList>
    </citation>
    <scope>NUCLEOTIDE SEQUENCE</scope>
    <source>
        <strain evidence="4">Hz1</strain>
        <tissue evidence="4">Whole</tissue>
    </source>
</reference>
<dbReference type="PROSITE" id="PS50984">
    <property type="entry name" value="TRUD"/>
    <property type="match status" value="1"/>
</dbReference>
<dbReference type="PANTHER" id="PTHR13326">
    <property type="entry name" value="TRNA PSEUDOURIDINE SYNTHASE D"/>
    <property type="match status" value="1"/>
</dbReference>